<organism evidence="1 2">
    <name type="scientific">Ceratopteris richardii</name>
    <name type="common">Triangle waterfern</name>
    <dbReference type="NCBI Taxonomy" id="49495"/>
    <lineage>
        <taxon>Eukaryota</taxon>
        <taxon>Viridiplantae</taxon>
        <taxon>Streptophyta</taxon>
        <taxon>Embryophyta</taxon>
        <taxon>Tracheophyta</taxon>
        <taxon>Polypodiopsida</taxon>
        <taxon>Polypodiidae</taxon>
        <taxon>Polypodiales</taxon>
        <taxon>Pteridineae</taxon>
        <taxon>Pteridaceae</taxon>
        <taxon>Parkerioideae</taxon>
        <taxon>Ceratopteris</taxon>
    </lineage>
</organism>
<comment type="caution">
    <text evidence="1">The sequence shown here is derived from an EMBL/GenBank/DDBJ whole genome shotgun (WGS) entry which is preliminary data.</text>
</comment>
<accession>A0A8T2SYF6</accession>
<evidence type="ECO:0000313" key="1">
    <source>
        <dbReference type="EMBL" id="KAH7387322.1"/>
    </source>
</evidence>
<keyword evidence="2" id="KW-1185">Reference proteome</keyword>
<evidence type="ECO:0000313" key="2">
    <source>
        <dbReference type="Proteomes" id="UP000825935"/>
    </source>
</evidence>
<protein>
    <submittedName>
        <fullName evidence="1">Uncharacterized protein</fullName>
    </submittedName>
</protein>
<proteinExistence type="predicted"/>
<reference evidence="1" key="1">
    <citation type="submission" date="2021-08" db="EMBL/GenBank/DDBJ databases">
        <title>WGS assembly of Ceratopteris richardii.</title>
        <authorList>
            <person name="Marchant D.B."/>
            <person name="Chen G."/>
            <person name="Jenkins J."/>
            <person name="Shu S."/>
            <person name="Leebens-Mack J."/>
            <person name="Grimwood J."/>
            <person name="Schmutz J."/>
            <person name="Soltis P."/>
            <person name="Soltis D."/>
            <person name="Chen Z.-H."/>
        </authorList>
    </citation>
    <scope>NUCLEOTIDE SEQUENCE</scope>
    <source>
        <strain evidence="1">Whitten #5841</strain>
        <tissue evidence="1">Leaf</tissue>
    </source>
</reference>
<gene>
    <name evidence="1" type="ORF">KP509_16G016700</name>
</gene>
<dbReference type="Proteomes" id="UP000825935">
    <property type="component" value="Chromosome 16"/>
</dbReference>
<dbReference type="AlphaFoldDB" id="A0A8T2SYF6"/>
<sequence length="135" mass="14757">MDIFYSGPDSWPSPVVNQSRPLGYPLRMCRHCLLSFSSSICIMKHCKCLYVHEEDCNYLCVRREGVTTCAVSDNATEGTRAGDSGTTPAVPDGCEAEGLQTTLVYSISERERDLMCILGDEAGQLAYDSSLLCAT</sequence>
<dbReference type="EMBL" id="CM035421">
    <property type="protein sequence ID" value="KAH7387322.1"/>
    <property type="molecule type" value="Genomic_DNA"/>
</dbReference>
<name>A0A8T2SYF6_CERRI</name>